<accession>A0A5S3Z7H2</accession>
<comment type="caution">
    <text evidence="1">The sequence shown here is derived from an EMBL/GenBank/DDBJ whole genome shotgun (WGS) entry which is preliminary data.</text>
</comment>
<evidence type="ECO:0000313" key="1">
    <source>
        <dbReference type="EMBL" id="TMP88214.1"/>
    </source>
</evidence>
<evidence type="ECO:0000313" key="2">
    <source>
        <dbReference type="Proteomes" id="UP000305874"/>
    </source>
</evidence>
<reference evidence="2" key="2">
    <citation type="submission" date="2019-06" db="EMBL/GenBank/DDBJ databases">
        <title>Co-occurence of chitin degradation, pigmentation and bioactivity in marine Pseudoalteromonas.</title>
        <authorList>
            <person name="Sonnenschein E.C."/>
            <person name="Bech P.K."/>
        </authorList>
    </citation>
    <scope>NUCLEOTIDE SEQUENCE [LARGE SCALE GENOMIC DNA]</scope>
    <source>
        <strain evidence="2">S2897</strain>
    </source>
</reference>
<protein>
    <submittedName>
        <fullName evidence="1">Uncharacterized protein</fullName>
    </submittedName>
</protein>
<reference evidence="1 2" key="1">
    <citation type="submission" date="2017-12" db="EMBL/GenBank/DDBJ databases">
        <authorList>
            <person name="Paulsen S."/>
            <person name="Gram L.K."/>
        </authorList>
    </citation>
    <scope>NUCLEOTIDE SEQUENCE [LARGE SCALE GENOMIC DNA]</scope>
    <source>
        <strain evidence="1 2">S2897</strain>
    </source>
</reference>
<dbReference type="RefSeq" id="WP_138547198.1">
    <property type="nucleotide sequence ID" value="NZ_PNCG01000002.1"/>
</dbReference>
<organism evidence="1 2">
    <name type="scientific">Pseudoalteromonas ruthenica</name>
    <dbReference type="NCBI Taxonomy" id="151081"/>
    <lineage>
        <taxon>Bacteria</taxon>
        <taxon>Pseudomonadati</taxon>
        <taxon>Pseudomonadota</taxon>
        <taxon>Gammaproteobacteria</taxon>
        <taxon>Alteromonadales</taxon>
        <taxon>Pseudoalteromonadaceae</taxon>
        <taxon>Pseudoalteromonas</taxon>
    </lineage>
</organism>
<dbReference type="EMBL" id="PNCG01000002">
    <property type="protein sequence ID" value="TMP88214.1"/>
    <property type="molecule type" value="Genomic_DNA"/>
</dbReference>
<sequence>MLYAYNADRKGSIKNNFIFKHLSSSPVAAAERIESMFAHQETCSFNEDLSVDIRDLLCGYIGTKTLDEHLQDFCEHTREFHISEYALDIKRPLRLKDLWEDDPIGSGGPDVVDIEHLKSSEKEEIKKIFYPFESVIHPNHVFKVMSNRDIKKIKRRYNENSIFKAELKKRKFRSKSIGEDFRKAQFQEIVWLDLTFKLKTWALERGYDSFVYKNFKEGRGEDSFVTLRPNQVKETGKSLQFLEQKYLDEIPSAISIMVQRLKQQNVKLQCNLLWGQQDPMRFWG</sequence>
<dbReference type="Proteomes" id="UP000305874">
    <property type="component" value="Unassembled WGS sequence"/>
</dbReference>
<name>A0A5S3Z7H2_9GAMM</name>
<proteinExistence type="predicted"/>
<dbReference type="AlphaFoldDB" id="A0A5S3Z7H2"/>
<gene>
    <name evidence="1" type="ORF">CWC05_01895</name>
</gene>